<protein>
    <submittedName>
        <fullName evidence="2">Unannotated protein</fullName>
    </submittedName>
</protein>
<dbReference type="NCBIfam" id="TIGR01764">
    <property type="entry name" value="excise"/>
    <property type="match status" value="1"/>
</dbReference>
<accession>A0A6J7DQ56</accession>
<dbReference type="AlphaFoldDB" id="A0A6J7DQ56"/>
<proteinExistence type="predicted"/>
<name>A0A6J7DQ56_9ZZZZ</name>
<reference evidence="2" key="1">
    <citation type="submission" date="2020-05" db="EMBL/GenBank/DDBJ databases">
        <authorList>
            <person name="Chiriac C."/>
            <person name="Salcher M."/>
            <person name="Ghai R."/>
            <person name="Kavagutti S V."/>
        </authorList>
    </citation>
    <scope>NUCLEOTIDE SEQUENCE</scope>
</reference>
<evidence type="ECO:0000313" key="2">
    <source>
        <dbReference type="EMBL" id="CAB4872771.1"/>
    </source>
</evidence>
<sequence length="73" mass="8324">MEPKFLTLSEVAQILNISAAQTYALVRNQSLRAIKIGGRGQYRVETKELEDFIERSYESTTKFLSEHPFTNAS</sequence>
<dbReference type="Pfam" id="PF12728">
    <property type="entry name" value="HTH_17"/>
    <property type="match status" value="1"/>
</dbReference>
<dbReference type="InterPro" id="IPR041657">
    <property type="entry name" value="HTH_17"/>
</dbReference>
<feature type="domain" description="Helix-turn-helix" evidence="1">
    <location>
        <begin position="5"/>
        <end position="55"/>
    </location>
</feature>
<organism evidence="2">
    <name type="scientific">freshwater metagenome</name>
    <dbReference type="NCBI Taxonomy" id="449393"/>
    <lineage>
        <taxon>unclassified sequences</taxon>
        <taxon>metagenomes</taxon>
        <taxon>ecological metagenomes</taxon>
    </lineage>
</organism>
<dbReference type="GO" id="GO:0003677">
    <property type="term" value="F:DNA binding"/>
    <property type="evidence" value="ECO:0007669"/>
    <property type="project" value="InterPro"/>
</dbReference>
<evidence type="ECO:0000259" key="1">
    <source>
        <dbReference type="Pfam" id="PF12728"/>
    </source>
</evidence>
<dbReference type="EMBL" id="CAFBLM010000037">
    <property type="protein sequence ID" value="CAB4872771.1"/>
    <property type="molecule type" value="Genomic_DNA"/>
</dbReference>
<gene>
    <name evidence="2" type="ORF">UFOPK3401_00903</name>
</gene>
<dbReference type="InterPro" id="IPR010093">
    <property type="entry name" value="SinI_DNA-bd"/>
</dbReference>